<evidence type="ECO:0000313" key="3">
    <source>
        <dbReference type="EMBL" id="OGM44890.1"/>
    </source>
</evidence>
<dbReference type="Gene3D" id="1.10.3110.10">
    <property type="entry name" value="protoporphyrinogen ix oxidase, domain 3"/>
    <property type="match status" value="1"/>
</dbReference>
<dbReference type="GO" id="GO:0016491">
    <property type="term" value="F:oxidoreductase activity"/>
    <property type="evidence" value="ECO:0007669"/>
    <property type="project" value="InterPro"/>
</dbReference>
<dbReference type="InterPro" id="IPR002937">
    <property type="entry name" value="Amino_oxidase"/>
</dbReference>
<dbReference type="PANTHER" id="PTHR42923:SF17">
    <property type="entry name" value="AMINE OXIDASE DOMAIN-CONTAINING PROTEIN"/>
    <property type="match status" value="1"/>
</dbReference>
<organism evidence="3 4">
    <name type="scientific">Aspergillus bombycis</name>
    <dbReference type="NCBI Taxonomy" id="109264"/>
    <lineage>
        <taxon>Eukaryota</taxon>
        <taxon>Fungi</taxon>
        <taxon>Dikarya</taxon>
        <taxon>Ascomycota</taxon>
        <taxon>Pezizomycotina</taxon>
        <taxon>Eurotiomycetes</taxon>
        <taxon>Eurotiomycetidae</taxon>
        <taxon>Eurotiales</taxon>
        <taxon>Aspergillaceae</taxon>
        <taxon>Aspergillus</taxon>
    </lineage>
</organism>
<dbReference type="RefSeq" id="XP_022388607.1">
    <property type="nucleotide sequence ID" value="XM_022533254.1"/>
</dbReference>
<keyword evidence="1" id="KW-1133">Transmembrane helix</keyword>
<keyword evidence="1" id="KW-0812">Transmembrane</keyword>
<proteinExistence type="predicted"/>
<dbReference type="Pfam" id="PF01593">
    <property type="entry name" value="Amino_oxidase"/>
    <property type="match status" value="1"/>
</dbReference>
<dbReference type="Gene3D" id="3.90.660.20">
    <property type="entry name" value="Protoporphyrinogen oxidase, mitochondrial, domain 2"/>
    <property type="match status" value="1"/>
</dbReference>
<feature type="domain" description="Amine oxidase" evidence="2">
    <location>
        <begin position="19"/>
        <end position="284"/>
    </location>
</feature>
<dbReference type="SUPFAM" id="SSF51905">
    <property type="entry name" value="FAD/NAD(P)-binding domain"/>
    <property type="match status" value="1"/>
</dbReference>
<dbReference type="OrthoDB" id="5977668at2759"/>
<dbReference type="STRING" id="109264.A0A1F7ZZK2"/>
<dbReference type="PANTHER" id="PTHR42923">
    <property type="entry name" value="PROTOPORPHYRINOGEN OXIDASE"/>
    <property type="match status" value="1"/>
</dbReference>
<keyword evidence="1" id="KW-0472">Membrane</keyword>
<dbReference type="EMBL" id="LYCR01000049">
    <property type="protein sequence ID" value="OGM44890.1"/>
    <property type="molecule type" value="Genomic_DNA"/>
</dbReference>
<protein>
    <recommendedName>
        <fullName evidence="2">Amine oxidase domain-containing protein</fullName>
    </recommendedName>
</protein>
<dbReference type="InterPro" id="IPR036188">
    <property type="entry name" value="FAD/NAD-bd_sf"/>
</dbReference>
<sequence>MTTRDSRPPKRVAIVGGGIAGIACLWGLRDSNYEVHLYEADDRLGGHANSVPFHGNGIVRDVDTAFVVTNEESYPQFSAFIKALGVETIATDMSFSVSDSDGFRQWGSASFWSFVGCFSNLFRPWFWRLVFDIVRFNHFATDILHEKAECSKSDELESIGEYLTRQRYSRQFKRYYLIPMVAAPWCLDPEEAARTFPAETLIRFMSQHRVLDTLTHKLQWRSFGNGSKSYIEAFVREMQKNHHLHLGTTVQSVTRNPDSHVSIITRTGVEERFDRVVLAVHAEIALQMLGDEISTVEADVLGAFETSRTVCVLHSDETVLPQRPSARLSWNCILRSPHACRDHFHPVTRPSWMASDVSGFSVTYDLNRLQAIPGPGEEGSLGRVLVTMNPMTAPGQARSWHLYRHPKITSKSVRALKRLHLLRTGGNVSFAGAWMGYGFHEDGFVAGLQVAKEIIGGDCDTFADVETTEEECRPTWTRYLVRGIVRVVQGLIERMELPWLAARGQ</sequence>
<evidence type="ECO:0000259" key="2">
    <source>
        <dbReference type="Pfam" id="PF01593"/>
    </source>
</evidence>
<dbReference type="PROSITE" id="PS51257">
    <property type="entry name" value="PROKAR_LIPOPROTEIN"/>
    <property type="match status" value="1"/>
</dbReference>
<keyword evidence="4" id="KW-1185">Reference proteome</keyword>
<dbReference type="Gene3D" id="3.50.50.60">
    <property type="entry name" value="FAD/NAD(P)-binding domain"/>
    <property type="match status" value="1"/>
</dbReference>
<reference evidence="3 4" key="1">
    <citation type="journal article" date="2016" name="Genome Biol. Evol.">
        <title>Draft genome sequence of an aflatoxigenic Aspergillus species, A. bombycis.</title>
        <authorList>
            <person name="Moore G.G."/>
            <person name="Mack B.M."/>
            <person name="Beltz S.B."/>
            <person name="Gilbert M.K."/>
        </authorList>
    </citation>
    <scope>NUCLEOTIDE SEQUENCE [LARGE SCALE GENOMIC DNA]</scope>
    <source>
        <strain evidence="4">NRRL 26010</strain>
    </source>
</reference>
<dbReference type="AlphaFoldDB" id="A0A1F7ZZK2"/>
<dbReference type="Proteomes" id="UP000179179">
    <property type="component" value="Unassembled WGS sequence"/>
</dbReference>
<gene>
    <name evidence="3" type="ORF">ABOM_006125</name>
</gene>
<name>A0A1F7ZZK2_9EURO</name>
<accession>A0A1F7ZZK2</accession>
<evidence type="ECO:0000256" key="1">
    <source>
        <dbReference type="SAM" id="Phobius"/>
    </source>
</evidence>
<feature type="transmembrane region" description="Helical" evidence="1">
    <location>
        <begin position="12"/>
        <end position="28"/>
    </location>
</feature>
<dbReference type="InterPro" id="IPR050464">
    <property type="entry name" value="Zeta_carotene_desat/Oxidored"/>
</dbReference>
<evidence type="ECO:0000313" key="4">
    <source>
        <dbReference type="Proteomes" id="UP000179179"/>
    </source>
</evidence>
<dbReference type="GeneID" id="34449515"/>
<comment type="caution">
    <text evidence="3">The sequence shown here is derived from an EMBL/GenBank/DDBJ whole genome shotgun (WGS) entry which is preliminary data.</text>
</comment>